<dbReference type="PANTHER" id="PTHR11941:SF54">
    <property type="entry name" value="ENOYL-COA HYDRATASE, MITOCHONDRIAL"/>
    <property type="match status" value="1"/>
</dbReference>
<proteinExistence type="predicted"/>
<dbReference type="InterPro" id="IPR029045">
    <property type="entry name" value="ClpP/crotonase-like_dom_sf"/>
</dbReference>
<dbReference type="SUPFAM" id="SSF52096">
    <property type="entry name" value="ClpP/crotonase"/>
    <property type="match status" value="1"/>
</dbReference>
<dbReference type="Pfam" id="PF00378">
    <property type="entry name" value="ECH_1"/>
    <property type="match status" value="1"/>
</dbReference>
<keyword evidence="2" id="KW-1185">Reference proteome</keyword>
<accession>A0ABP9ICN0</accession>
<dbReference type="InterPro" id="IPR001753">
    <property type="entry name" value="Enoyl-CoA_hydra/iso"/>
</dbReference>
<evidence type="ECO:0000313" key="1">
    <source>
        <dbReference type="EMBL" id="GAA4994178.1"/>
    </source>
</evidence>
<gene>
    <name evidence="1" type="ORF">GCM10023205_78640</name>
</gene>
<name>A0ABP9ICN0_9ACTN</name>
<sequence length="285" mass="29742">MSDVFRLDGEQADGVVVVTVDHPPLQLVDGAFFGALIGLLGRLDADPGVRAVVWRSADPDFFLMHGDVAALAQVPGGERPVPEKPNVAAATLDRLHRSRWVNIGVVDGAARGGGAEFLTALDLRYGTAAAIVGWPEVPMGILPGSGITARLPRMVGRARALEILLTGRDVHAAELSELGWLQGVVKPEELLDHAIAVARRIAAMPPASVVAVKGVVDIALGDLDAGILAETRALDALMAAGAHRARMAAFLQAGGQTRGCEADAERWAALVSDLVGFREEGANNG</sequence>
<dbReference type="Gene3D" id="3.90.226.10">
    <property type="entry name" value="2-enoyl-CoA Hydratase, Chain A, domain 1"/>
    <property type="match status" value="1"/>
</dbReference>
<dbReference type="CDD" id="cd06558">
    <property type="entry name" value="crotonase-like"/>
    <property type="match status" value="1"/>
</dbReference>
<reference evidence="2" key="1">
    <citation type="journal article" date="2019" name="Int. J. Syst. Evol. Microbiol.">
        <title>The Global Catalogue of Microorganisms (GCM) 10K type strain sequencing project: providing services to taxonomists for standard genome sequencing and annotation.</title>
        <authorList>
            <consortium name="The Broad Institute Genomics Platform"/>
            <consortium name="The Broad Institute Genome Sequencing Center for Infectious Disease"/>
            <person name="Wu L."/>
            <person name="Ma J."/>
        </authorList>
    </citation>
    <scope>NUCLEOTIDE SEQUENCE [LARGE SCALE GENOMIC DNA]</scope>
    <source>
        <strain evidence="2">JCM 17986</strain>
    </source>
</reference>
<organism evidence="1 2">
    <name type="scientific">Yinghuangia aomiensis</name>
    <dbReference type="NCBI Taxonomy" id="676205"/>
    <lineage>
        <taxon>Bacteria</taxon>
        <taxon>Bacillati</taxon>
        <taxon>Actinomycetota</taxon>
        <taxon>Actinomycetes</taxon>
        <taxon>Kitasatosporales</taxon>
        <taxon>Streptomycetaceae</taxon>
        <taxon>Yinghuangia</taxon>
    </lineage>
</organism>
<dbReference type="EMBL" id="BAABHS010000051">
    <property type="protein sequence ID" value="GAA4994178.1"/>
    <property type="molecule type" value="Genomic_DNA"/>
</dbReference>
<evidence type="ECO:0000313" key="2">
    <source>
        <dbReference type="Proteomes" id="UP001500466"/>
    </source>
</evidence>
<comment type="caution">
    <text evidence="1">The sequence shown here is derived from an EMBL/GenBank/DDBJ whole genome shotgun (WGS) entry which is preliminary data.</text>
</comment>
<dbReference type="RefSeq" id="WP_345680675.1">
    <property type="nucleotide sequence ID" value="NZ_BAABHS010000051.1"/>
</dbReference>
<protein>
    <submittedName>
        <fullName evidence="1">Enoyl-CoA hydratase/isomerase family protein</fullName>
    </submittedName>
</protein>
<dbReference type="Proteomes" id="UP001500466">
    <property type="component" value="Unassembled WGS sequence"/>
</dbReference>
<dbReference type="PANTHER" id="PTHR11941">
    <property type="entry name" value="ENOYL-COA HYDRATASE-RELATED"/>
    <property type="match status" value="1"/>
</dbReference>